<keyword evidence="6" id="KW-0238">DNA-binding</keyword>
<dbReference type="EMBL" id="AGBW02009400">
    <property type="protein sequence ID" value="OWR50909.1"/>
    <property type="molecule type" value="Genomic_DNA"/>
</dbReference>
<evidence type="ECO:0000256" key="3">
    <source>
        <dbReference type="ARBA" id="ARBA00022553"/>
    </source>
</evidence>
<keyword evidence="4 11" id="KW-0812">Transmembrane</keyword>
<keyword evidence="5 11" id="KW-1133">Transmembrane helix</keyword>
<dbReference type="AlphaFoldDB" id="A0A212FB09"/>
<feature type="transmembrane region" description="Helical" evidence="11">
    <location>
        <begin position="396"/>
        <end position="416"/>
    </location>
</feature>
<feature type="region of interest" description="Disordered" evidence="10">
    <location>
        <begin position="181"/>
        <end position="217"/>
    </location>
</feature>
<dbReference type="Proteomes" id="UP000007151">
    <property type="component" value="Unassembled WGS sequence"/>
</dbReference>
<evidence type="ECO:0000256" key="4">
    <source>
        <dbReference type="ARBA" id="ARBA00022692"/>
    </source>
</evidence>
<feature type="transmembrane region" description="Helical" evidence="11">
    <location>
        <begin position="328"/>
        <end position="348"/>
    </location>
</feature>
<evidence type="ECO:0000256" key="10">
    <source>
        <dbReference type="SAM" id="MobiDB-lite"/>
    </source>
</evidence>
<evidence type="ECO:0000256" key="7">
    <source>
        <dbReference type="ARBA" id="ARBA00023136"/>
    </source>
</evidence>
<evidence type="ECO:0000313" key="13">
    <source>
        <dbReference type="Proteomes" id="UP000007151"/>
    </source>
</evidence>
<comment type="similarity">
    <text evidence="2">Belongs to the ERG4/ERG24 family.</text>
</comment>
<dbReference type="Gene3D" id="1.20.120.1630">
    <property type="match status" value="1"/>
</dbReference>
<evidence type="ECO:0000256" key="11">
    <source>
        <dbReference type="SAM" id="Phobius"/>
    </source>
</evidence>
<proteinExistence type="inferred from homology"/>
<feature type="compositionally biased region" description="Basic and acidic residues" evidence="10">
    <location>
        <begin position="69"/>
        <end position="79"/>
    </location>
</feature>
<evidence type="ECO:0000313" key="12">
    <source>
        <dbReference type="EMBL" id="OWR50909.1"/>
    </source>
</evidence>
<dbReference type="eggNOG" id="KOG1435">
    <property type="taxonomic scope" value="Eukaryota"/>
</dbReference>
<dbReference type="InterPro" id="IPR001171">
    <property type="entry name" value="ERG24_DHCR-like"/>
</dbReference>
<dbReference type="GO" id="GO:0006695">
    <property type="term" value="P:cholesterol biosynthetic process"/>
    <property type="evidence" value="ECO:0007669"/>
    <property type="project" value="TreeGrafter"/>
</dbReference>
<evidence type="ECO:0000256" key="2">
    <source>
        <dbReference type="ARBA" id="ARBA00005402"/>
    </source>
</evidence>
<feature type="region of interest" description="Disordered" evidence="10">
    <location>
        <begin position="1"/>
        <end position="87"/>
    </location>
</feature>
<accession>A0A212FB09</accession>
<feature type="compositionally biased region" description="Basic residues" evidence="10">
    <location>
        <begin position="47"/>
        <end position="66"/>
    </location>
</feature>
<dbReference type="GO" id="GO:0005789">
    <property type="term" value="C:endoplasmic reticulum membrane"/>
    <property type="evidence" value="ECO:0007669"/>
    <property type="project" value="TreeGrafter"/>
</dbReference>
<evidence type="ECO:0000256" key="5">
    <source>
        <dbReference type="ARBA" id="ARBA00022989"/>
    </source>
</evidence>
<dbReference type="GO" id="GO:0003677">
    <property type="term" value="F:DNA binding"/>
    <property type="evidence" value="ECO:0007669"/>
    <property type="project" value="UniProtKB-KW"/>
</dbReference>
<protein>
    <submittedName>
        <fullName evidence="12">Lamin-B receptor</fullName>
    </submittedName>
</protein>
<feature type="transmembrane region" description="Helical" evidence="11">
    <location>
        <begin position="482"/>
        <end position="500"/>
    </location>
</feature>
<comment type="subcellular location">
    <subcellularLocation>
        <location evidence="1">Nucleus inner membrane</location>
        <topology evidence="1">Multi-pass membrane protein</topology>
    </subcellularLocation>
</comment>
<dbReference type="KEGG" id="dpl:KGM_212278"/>
<dbReference type="InParanoid" id="A0A212FB09"/>
<reference evidence="12 13" key="1">
    <citation type="journal article" date="2011" name="Cell">
        <title>The monarch butterfly genome yields insights into long-distance migration.</title>
        <authorList>
            <person name="Zhan S."/>
            <person name="Merlin C."/>
            <person name="Boore J.L."/>
            <person name="Reppert S.M."/>
        </authorList>
    </citation>
    <scope>NUCLEOTIDE SEQUENCE [LARGE SCALE GENOMIC DNA]</scope>
    <source>
        <strain evidence="12">F-2</strain>
    </source>
</reference>
<dbReference type="STRING" id="278856.A0A212FB09"/>
<evidence type="ECO:0000256" key="6">
    <source>
        <dbReference type="ARBA" id="ARBA00023125"/>
    </source>
</evidence>
<keyword evidence="7 11" id="KW-0472">Membrane</keyword>
<evidence type="ECO:0000256" key="9">
    <source>
        <dbReference type="ARBA" id="ARBA00023242"/>
    </source>
</evidence>
<evidence type="ECO:0000256" key="1">
    <source>
        <dbReference type="ARBA" id="ARBA00004473"/>
    </source>
</evidence>
<keyword evidence="9" id="KW-0539">Nucleus</keyword>
<dbReference type="GO" id="GO:0005637">
    <property type="term" value="C:nuclear inner membrane"/>
    <property type="evidence" value="ECO:0007669"/>
    <property type="project" value="UniProtKB-SubCell"/>
</dbReference>
<dbReference type="GO" id="GO:0050613">
    <property type="term" value="F:Delta14-sterol reductase activity"/>
    <property type="evidence" value="ECO:0007669"/>
    <property type="project" value="TreeGrafter"/>
</dbReference>
<keyword evidence="3" id="KW-0597">Phosphoprotein</keyword>
<keyword evidence="8 12" id="KW-0675">Receptor</keyword>
<dbReference type="PANTHER" id="PTHR21257">
    <property type="entry name" value="DELTA(14)-STEROL REDUCTASE"/>
    <property type="match status" value="1"/>
</dbReference>
<evidence type="ECO:0000256" key="8">
    <source>
        <dbReference type="ARBA" id="ARBA00023170"/>
    </source>
</evidence>
<sequence length="530" mass="60290">MSTRSGRIRQSLIEASPPRTRKGVSPTRSPGRTRKSSPTARSAQKSPSRKSPSRKPAPKYPARKSPSRAVKEDKEEKVSPTKRPTIRQNAEVKLLNISSKLEVLKTTRTRRSEYISDDATSSVSSADPLLTDKVNGLDNVSSLPNLYELRNRRVSEDSGSRRSSRFKDVVDNVADIKRSLSKSHSKSMSKSVDNYSDEEGSEELIKEKSHSVTRKLSTPLPSSTTLSQINDKYDFMGLIGSSAVLYFKSFNNKEDLNTYGNSGHFLYDFFMGRKIHDRFGKINIKLWLARTSNITALILTIIMFERGFKIQGHISDLKWESLEGISDIVQLKPTTLVYSGMQMIYILYFIMKEKQITTTFYWHSEGLGYLQTVSSTLYPFLFTTISKYVIDTDLSMPYHLLLSATIVYSLGFLLLVTSNNIKYEFRENPLQPKVINLESMPTFHGKKLLTTHMWGRLRHPNYTGDILIHTALALPGILSRQMLACAPAVITVLVLVHRSWRDHKRCRKRYGAAWHRYCMKVPSILAPKIF</sequence>
<name>A0A212FB09_DANPL</name>
<organism evidence="12 13">
    <name type="scientific">Danaus plexippus plexippus</name>
    <dbReference type="NCBI Taxonomy" id="278856"/>
    <lineage>
        <taxon>Eukaryota</taxon>
        <taxon>Metazoa</taxon>
        <taxon>Ecdysozoa</taxon>
        <taxon>Arthropoda</taxon>
        <taxon>Hexapoda</taxon>
        <taxon>Insecta</taxon>
        <taxon>Pterygota</taxon>
        <taxon>Neoptera</taxon>
        <taxon>Endopterygota</taxon>
        <taxon>Lepidoptera</taxon>
        <taxon>Glossata</taxon>
        <taxon>Ditrysia</taxon>
        <taxon>Papilionoidea</taxon>
        <taxon>Nymphalidae</taxon>
        <taxon>Danainae</taxon>
        <taxon>Danaini</taxon>
        <taxon>Danaina</taxon>
        <taxon>Danaus</taxon>
        <taxon>Danaus</taxon>
    </lineage>
</organism>
<gene>
    <name evidence="12" type="ORF">KGM_212278</name>
</gene>
<feature type="transmembrane region" description="Helical" evidence="11">
    <location>
        <begin position="287"/>
        <end position="308"/>
    </location>
</feature>
<comment type="caution">
    <text evidence="12">The sequence shown here is derived from an EMBL/GenBank/DDBJ whole genome shotgun (WGS) entry which is preliminary data.</text>
</comment>
<dbReference type="Pfam" id="PF01222">
    <property type="entry name" value="ERG4_ERG24"/>
    <property type="match status" value="1"/>
</dbReference>
<keyword evidence="13" id="KW-1185">Reference proteome</keyword>
<dbReference type="PANTHER" id="PTHR21257:SF55">
    <property type="entry name" value="DELTA(14)-STEROL REDUCTASE LBR"/>
    <property type="match status" value="1"/>
</dbReference>